<dbReference type="InterPro" id="IPR044135">
    <property type="entry name" value="Met-tRNA-FMT_C"/>
</dbReference>
<reference evidence="11 12" key="1">
    <citation type="submission" date="2016-01" db="EMBL/GenBank/DDBJ databases">
        <title>Genome Sequences of Twelve Sporeforming Bacillus Species Isolated from Foods.</title>
        <authorList>
            <person name="Berendsen E.M."/>
            <person name="Wells-Bennik M.H."/>
            <person name="Krawcyk A.O."/>
            <person name="De Jong A."/>
            <person name="Holsappel S."/>
            <person name="Eijlander R.T."/>
            <person name="Kuipers O.P."/>
        </authorList>
    </citation>
    <scope>NUCLEOTIDE SEQUENCE [LARGE SCALE GENOMIC DNA]</scope>
    <source>
        <strain evidence="11 12">B4098</strain>
    </source>
</reference>
<evidence type="ECO:0000256" key="3">
    <source>
        <dbReference type="ARBA" id="ARBA00012261"/>
    </source>
</evidence>
<dbReference type="Gene3D" id="3.10.25.10">
    <property type="entry name" value="Formyl transferase, C-terminal domain"/>
    <property type="match status" value="1"/>
</dbReference>
<accession>A0A150JRG3</accession>
<dbReference type="PANTHER" id="PTHR11138">
    <property type="entry name" value="METHIONYL-TRNA FORMYLTRANSFERASE"/>
    <property type="match status" value="1"/>
</dbReference>
<sequence>MTKVVFIGTPDFAVPVLQTLIRDGYEVIGVVTQPDRPVGRKQILTPPPVKREAEKHGIPVFQPEKLRQPESLARILALKPDVVVTCAYGQILPKALLDAPPFGCINVHASLLPELRGGAPIHTAILQGKKKTGVTIMYMAEKLDAGDIFSQREVEIEETDDAGTLHDKLSKAGAMLLSETLPKILAKEIVPVPQDEQKATFAHNITRSQEKIDWKKPGESIYNQIRGLCPWPGAYTVHGGKTFKIWKSEKVPLSVHAEPGTIVTIKKDGIVVATGSTTGIKITELQPAGKKRMAVAQFLNGSAGGLAPGMKFGDEDE</sequence>
<dbReference type="InterPro" id="IPR005794">
    <property type="entry name" value="Fmt"/>
</dbReference>
<dbReference type="NCBIfam" id="TIGR00460">
    <property type="entry name" value="fmt"/>
    <property type="match status" value="1"/>
</dbReference>
<evidence type="ECO:0000313" key="12">
    <source>
        <dbReference type="Proteomes" id="UP000075288"/>
    </source>
</evidence>
<dbReference type="InterPro" id="IPR011034">
    <property type="entry name" value="Formyl_transferase-like_C_sf"/>
</dbReference>
<evidence type="ECO:0000256" key="2">
    <source>
        <dbReference type="ARBA" id="ARBA00010699"/>
    </source>
</evidence>
<dbReference type="Pfam" id="PF02911">
    <property type="entry name" value="Formyl_trans_C"/>
    <property type="match status" value="1"/>
</dbReference>
<dbReference type="InterPro" id="IPR037022">
    <property type="entry name" value="Formyl_trans_C_sf"/>
</dbReference>
<dbReference type="AlphaFoldDB" id="A0A150JRG3"/>
<dbReference type="InterPro" id="IPR041711">
    <property type="entry name" value="Met-tRNA-FMT_N"/>
</dbReference>
<keyword evidence="5 8" id="KW-0808">Transferase</keyword>
<proteinExistence type="inferred from homology"/>
<evidence type="ECO:0000256" key="1">
    <source>
        <dbReference type="ARBA" id="ARBA00002606"/>
    </source>
</evidence>
<evidence type="ECO:0000256" key="8">
    <source>
        <dbReference type="HAMAP-Rule" id="MF_00182"/>
    </source>
</evidence>
<protein>
    <recommendedName>
        <fullName evidence="4 8">Methionyl-tRNA formyltransferase</fullName>
        <ecNumber evidence="3 8">2.1.2.9</ecNumber>
    </recommendedName>
</protein>
<dbReference type="RefSeq" id="WP_061566974.1">
    <property type="nucleotide sequence ID" value="NZ_JARTFB010000007.1"/>
</dbReference>
<organism evidence="11 12">
    <name type="scientific">Heyndrickxia coagulans</name>
    <name type="common">Weizmannia coagulans</name>
    <dbReference type="NCBI Taxonomy" id="1398"/>
    <lineage>
        <taxon>Bacteria</taxon>
        <taxon>Bacillati</taxon>
        <taxon>Bacillota</taxon>
        <taxon>Bacilli</taxon>
        <taxon>Bacillales</taxon>
        <taxon>Bacillaceae</taxon>
        <taxon>Heyndrickxia</taxon>
    </lineage>
</organism>
<dbReference type="PATRIC" id="fig|1398.26.peg.1459"/>
<dbReference type="PANTHER" id="PTHR11138:SF5">
    <property type="entry name" value="METHIONYL-TRNA FORMYLTRANSFERASE, MITOCHONDRIAL"/>
    <property type="match status" value="1"/>
</dbReference>
<dbReference type="SUPFAM" id="SSF50486">
    <property type="entry name" value="FMT C-terminal domain-like"/>
    <property type="match status" value="1"/>
</dbReference>
<dbReference type="InterPro" id="IPR005793">
    <property type="entry name" value="Formyl_trans_C"/>
</dbReference>
<dbReference type="EMBL" id="LQYG01000107">
    <property type="protein sequence ID" value="KYC59797.1"/>
    <property type="molecule type" value="Genomic_DNA"/>
</dbReference>
<comment type="similarity">
    <text evidence="2 8">Belongs to the Fmt family.</text>
</comment>
<dbReference type="FunFam" id="3.40.50.170:FF:000004">
    <property type="entry name" value="Methionyl-tRNA formyltransferase"/>
    <property type="match status" value="1"/>
</dbReference>
<comment type="catalytic activity">
    <reaction evidence="7 8">
        <text>L-methionyl-tRNA(fMet) + (6R)-10-formyltetrahydrofolate = N-formyl-L-methionyl-tRNA(fMet) + (6S)-5,6,7,8-tetrahydrofolate + H(+)</text>
        <dbReference type="Rhea" id="RHEA:24380"/>
        <dbReference type="Rhea" id="RHEA-COMP:9952"/>
        <dbReference type="Rhea" id="RHEA-COMP:9953"/>
        <dbReference type="ChEBI" id="CHEBI:15378"/>
        <dbReference type="ChEBI" id="CHEBI:57453"/>
        <dbReference type="ChEBI" id="CHEBI:78530"/>
        <dbReference type="ChEBI" id="CHEBI:78844"/>
        <dbReference type="ChEBI" id="CHEBI:195366"/>
        <dbReference type="EC" id="2.1.2.9"/>
    </reaction>
</comment>
<dbReference type="SUPFAM" id="SSF53328">
    <property type="entry name" value="Formyltransferase"/>
    <property type="match status" value="1"/>
</dbReference>
<dbReference type="CDD" id="cd08704">
    <property type="entry name" value="Met_tRNA_FMT_C"/>
    <property type="match status" value="1"/>
</dbReference>
<keyword evidence="6 8" id="KW-0648">Protein biosynthesis</keyword>
<evidence type="ECO:0000256" key="4">
    <source>
        <dbReference type="ARBA" id="ARBA00016014"/>
    </source>
</evidence>
<feature type="domain" description="Formyl transferase C-terminal" evidence="10">
    <location>
        <begin position="204"/>
        <end position="302"/>
    </location>
</feature>
<evidence type="ECO:0000256" key="6">
    <source>
        <dbReference type="ARBA" id="ARBA00022917"/>
    </source>
</evidence>
<dbReference type="InterPro" id="IPR002376">
    <property type="entry name" value="Formyl_transf_N"/>
</dbReference>
<dbReference type="GO" id="GO:0004479">
    <property type="term" value="F:methionyl-tRNA formyltransferase activity"/>
    <property type="evidence" value="ECO:0007669"/>
    <property type="project" value="UniProtKB-UniRule"/>
</dbReference>
<name>A0A150JRG3_HEYCO</name>
<dbReference type="CDD" id="cd08646">
    <property type="entry name" value="FMT_core_Met-tRNA-FMT_N"/>
    <property type="match status" value="1"/>
</dbReference>
<dbReference type="HAMAP" id="MF_00182">
    <property type="entry name" value="Formyl_trans"/>
    <property type="match status" value="1"/>
</dbReference>
<evidence type="ECO:0000313" key="11">
    <source>
        <dbReference type="EMBL" id="KYC59797.1"/>
    </source>
</evidence>
<dbReference type="InterPro" id="IPR036477">
    <property type="entry name" value="Formyl_transf_N_sf"/>
</dbReference>
<dbReference type="GO" id="GO:0005829">
    <property type="term" value="C:cytosol"/>
    <property type="evidence" value="ECO:0007669"/>
    <property type="project" value="TreeGrafter"/>
</dbReference>
<evidence type="ECO:0000259" key="10">
    <source>
        <dbReference type="Pfam" id="PF02911"/>
    </source>
</evidence>
<comment type="caution">
    <text evidence="11">The sequence shown here is derived from an EMBL/GenBank/DDBJ whole genome shotgun (WGS) entry which is preliminary data.</text>
</comment>
<feature type="domain" description="Formyl transferase N-terminal" evidence="9">
    <location>
        <begin position="3"/>
        <end position="180"/>
    </location>
</feature>
<evidence type="ECO:0000256" key="7">
    <source>
        <dbReference type="ARBA" id="ARBA00048558"/>
    </source>
</evidence>
<dbReference type="Proteomes" id="UP000075288">
    <property type="component" value="Unassembled WGS sequence"/>
</dbReference>
<comment type="function">
    <text evidence="1 8">Attaches a formyl group to the free amino group of methionyl-tRNA(fMet). The formyl group appears to play a dual role in the initiator identity of N-formylmethionyl-tRNA by promoting its recognition by IF2 and preventing the misappropriation of this tRNA by the elongation apparatus.</text>
</comment>
<dbReference type="Gene3D" id="3.40.50.170">
    <property type="entry name" value="Formyl transferase, N-terminal domain"/>
    <property type="match status" value="1"/>
</dbReference>
<feature type="binding site" evidence="8">
    <location>
        <begin position="110"/>
        <end position="113"/>
    </location>
    <ligand>
        <name>(6S)-5,6,7,8-tetrahydrofolate</name>
        <dbReference type="ChEBI" id="CHEBI:57453"/>
    </ligand>
</feature>
<gene>
    <name evidence="8" type="primary">fmt</name>
    <name evidence="11" type="ORF">B4098_0171</name>
</gene>
<evidence type="ECO:0000259" key="9">
    <source>
        <dbReference type="Pfam" id="PF00551"/>
    </source>
</evidence>
<dbReference type="Pfam" id="PF00551">
    <property type="entry name" value="Formyl_trans_N"/>
    <property type="match status" value="1"/>
</dbReference>
<evidence type="ECO:0000256" key="5">
    <source>
        <dbReference type="ARBA" id="ARBA00022679"/>
    </source>
</evidence>
<dbReference type="EC" id="2.1.2.9" evidence="3 8"/>